<feature type="region of interest" description="Disordered" evidence="1">
    <location>
        <begin position="1"/>
        <end position="24"/>
    </location>
</feature>
<evidence type="ECO:0000313" key="2">
    <source>
        <dbReference type="EMBL" id="KAG6751087.1"/>
    </source>
</evidence>
<gene>
    <name evidence="2" type="ORF">POTOM_045604</name>
</gene>
<sequence length="238" mass="27721">MLSENPDDRPSTEEVLPRVQDLSPLFEHDEAVQRKEKLMDGRVNKEETINGHQASEKEENNNLELLAIRANECYFPRLFLEHHHKLWGTTVPQKHLLMLRCTINILCSTIRPGQRIYSQRVIMITCMAQALLVKILQCCLFKWSTVRCEKVQVDAEGNKTYKADVYSLEIILLMLLHPKASGTKRKYSLDKLKRIEFPDAWENESYRPLKSLLSDMLSENPDDRPSTEEVLPRVQVIY</sequence>
<evidence type="ECO:0000313" key="3">
    <source>
        <dbReference type="Proteomes" id="UP000886885"/>
    </source>
</evidence>
<comment type="caution">
    <text evidence="2">The sequence shown here is derived from an EMBL/GenBank/DDBJ whole genome shotgun (WGS) entry which is preliminary data.</text>
</comment>
<name>A0A8X8CEC6_POPTO</name>
<dbReference type="EMBL" id="JAAWWB010000026">
    <property type="protein sequence ID" value="KAG6751087.1"/>
    <property type="molecule type" value="Genomic_DNA"/>
</dbReference>
<dbReference type="Proteomes" id="UP000886885">
    <property type="component" value="Chromosome 13D"/>
</dbReference>
<dbReference type="AlphaFoldDB" id="A0A8X8CEC6"/>
<feature type="compositionally biased region" description="Basic and acidic residues" evidence="1">
    <location>
        <begin position="1"/>
        <end position="16"/>
    </location>
</feature>
<proteinExistence type="predicted"/>
<accession>A0A8X8CEC6</accession>
<protein>
    <recommendedName>
        <fullName evidence="4">Protein kinase domain-containing protein</fullName>
    </recommendedName>
</protein>
<dbReference type="OrthoDB" id="4062651at2759"/>
<evidence type="ECO:0000256" key="1">
    <source>
        <dbReference type="SAM" id="MobiDB-lite"/>
    </source>
</evidence>
<reference evidence="2" key="1">
    <citation type="journal article" date="2020" name="bioRxiv">
        <title>Hybrid origin of Populus tomentosa Carr. identified through genome sequencing and phylogenomic analysis.</title>
        <authorList>
            <person name="An X."/>
            <person name="Gao K."/>
            <person name="Chen Z."/>
            <person name="Li J."/>
            <person name="Yang X."/>
            <person name="Yang X."/>
            <person name="Zhou J."/>
            <person name="Guo T."/>
            <person name="Zhao T."/>
            <person name="Huang S."/>
            <person name="Miao D."/>
            <person name="Khan W.U."/>
            <person name="Rao P."/>
            <person name="Ye M."/>
            <person name="Lei B."/>
            <person name="Liao W."/>
            <person name="Wang J."/>
            <person name="Ji L."/>
            <person name="Li Y."/>
            <person name="Guo B."/>
            <person name="Mustafa N.S."/>
            <person name="Li S."/>
            <person name="Yun Q."/>
            <person name="Keller S.R."/>
            <person name="Mao J."/>
            <person name="Zhang R."/>
            <person name="Strauss S.H."/>
        </authorList>
    </citation>
    <scope>NUCLEOTIDE SEQUENCE</scope>
    <source>
        <strain evidence="2">GM15</strain>
        <tissue evidence="2">Leaf</tissue>
    </source>
</reference>
<evidence type="ECO:0008006" key="4">
    <source>
        <dbReference type="Google" id="ProtNLM"/>
    </source>
</evidence>
<keyword evidence="3" id="KW-1185">Reference proteome</keyword>
<organism evidence="2 3">
    <name type="scientific">Populus tomentosa</name>
    <name type="common">Chinese white poplar</name>
    <dbReference type="NCBI Taxonomy" id="118781"/>
    <lineage>
        <taxon>Eukaryota</taxon>
        <taxon>Viridiplantae</taxon>
        <taxon>Streptophyta</taxon>
        <taxon>Embryophyta</taxon>
        <taxon>Tracheophyta</taxon>
        <taxon>Spermatophyta</taxon>
        <taxon>Magnoliopsida</taxon>
        <taxon>eudicotyledons</taxon>
        <taxon>Gunneridae</taxon>
        <taxon>Pentapetalae</taxon>
        <taxon>rosids</taxon>
        <taxon>fabids</taxon>
        <taxon>Malpighiales</taxon>
        <taxon>Salicaceae</taxon>
        <taxon>Saliceae</taxon>
        <taxon>Populus</taxon>
    </lineage>
</organism>